<dbReference type="EMBL" id="CAJRST010026668">
    <property type="protein sequence ID" value="CAG5962745.1"/>
    <property type="molecule type" value="Genomic_DNA"/>
</dbReference>
<organism evidence="1 2">
    <name type="scientific">Menidia menidia</name>
    <name type="common">Atlantic silverside</name>
    <dbReference type="NCBI Taxonomy" id="238744"/>
    <lineage>
        <taxon>Eukaryota</taxon>
        <taxon>Metazoa</taxon>
        <taxon>Chordata</taxon>
        <taxon>Craniata</taxon>
        <taxon>Vertebrata</taxon>
        <taxon>Euteleostomi</taxon>
        <taxon>Actinopterygii</taxon>
        <taxon>Neopterygii</taxon>
        <taxon>Teleostei</taxon>
        <taxon>Neoteleostei</taxon>
        <taxon>Acanthomorphata</taxon>
        <taxon>Ovalentaria</taxon>
        <taxon>Atherinomorphae</taxon>
        <taxon>Atheriniformes</taxon>
        <taxon>Atherinopsidae</taxon>
        <taxon>Menidiinae</taxon>
        <taxon>Menidia</taxon>
    </lineage>
</organism>
<dbReference type="OrthoDB" id="2963168at2759"/>
<dbReference type="AlphaFoldDB" id="A0A8S4BFU6"/>
<keyword evidence="2" id="KW-1185">Reference proteome</keyword>
<evidence type="ECO:0000313" key="1">
    <source>
        <dbReference type="EMBL" id="CAG5962745.1"/>
    </source>
</evidence>
<gene>
    <name evidence="1" type="ORF">MMEN_LOCUS15640</name>
</gene>
<proteinExistence type="predicted"/>
<feature type="non-terminal residue" evidence="1">
    <location>
        <position position="597"/>
    </location>
</feature>
<name>A0A8S4BFU6_9TELE</name>
<dbReference type="SUPFAM" id="SSF53067">
    <property type="entry name" value="Actin-like ATPase domain"/>
    <property type="match status" value="2"/>
</dbReference>
<protein>
    <submittedName>
        <fullName evidence="1">(Atlantic silverside) hypothetical protein</fullName>
    </submittedName>
</protein>
<reference evidence="1" key="1">
    <citation type="submission" date="2021-05" db="EMBL/GenBank/DDBJ databases">
        <authorList>
            <person name="Tigano A."/>
        </authorList>
    </citation>
    <scope>NUCLEOTIDE SEQUENCE</scope>
</reference>
<dbReference type="PANTHER" id="PTHR14187:SF5">
    <property type="entry name" value="HEAT SHOCK 70 KDA PROTEIN 12A"/>
    <property type="match status" value="1"/>
</dbReference>
<dbReference type="Proteomes" id="UP000677803">
    <property type="component" value="Unassembled WGS sequence"/>
</dbReference>
<dbReference type="PANTHER" id="PTHR14187">
    <property type="entry name" value="ALPHA KINASE/ELONGATION FACTOR 2 KINASE"/>
    <property type="match status" value="1"/>
</dbReference>
<accession>A0A8S4BFU6</accession>
<evidence type="ECO:0000313" key="2">
    <source>
        <dbReference type="Proteomes" id="UP000677803"/>
    </source>
</evidence>
<comment type="caution">
    <text evidence="1">The sequence shown here is derived from an EMBL/GenBank/DDBJ whole genome shotgun (WGS) entry which is preliminary data.</text>
</comment>
<dbReference type="InterPro" id="IPR043129">
    <property type="entry name" value="ATPase_NBD"/>
</dbReference>
<sequence>ELDKASGNNLGGQLVDRKFKAFLKVIFCEGVWDEYEKNYPSEVQKMMYDFTRLKQVDDDVAITCSFNLGRLAQKEKDIEEFFEPVEGVTWDDGSIKISKERLRGFFAESLDGITESLREIFKKDFRIEFILLVGGYAASQILRQHITRQFGGRCKVLCPSRAQEAIVNGAVQFGRSPELVTSRKSAYTYGVEICTEFDESEHKAEKKFSAEGSEFCRDIFSKLVEEGEDVSWNETRSFSFFPIESNQTAVSLRFFRTERKNLVYVDDWGVEEAGSFIVSMPDTAKGLNREVRLDIQFGSAEIAATATDVDEDVAITCSFNLGRLAQKEKDIEEFFEPVEGVTWDDGSIRISKERLRGFFAESLDGITESLREIFKKDFRIEFILLVGGYAASQILRQHITRQFGGRCKVLCPSRAQEAIVNGAVQFGRSPELVTSRKSACTYGVEICTEFDESEHKAEKKFSAEGSEFCRDIFSKLVEEGEDVRWNETRSFSFFPIESNQTAVSLRFYRTERKNLVYVDDWGVEEAGSFIVSMPDTAKGLNREVRLDIQFGSAEIAATATDVSSGSKGSIKIDFMTKSQQSGNVNQSKAGQCFVSTE</sequence>